<gene>
    <name evidence="1" type="ORF">M2283_007665</name>
</gene>
<keyword evidence="2" id="KW-1185">Reference proteome</keyword>
<organism evidence="1 2">
    <name type="scientific">Streptomyces pseudovenezuelae</name>
    <dbReference type="NCBI Taxonomy" id="67350"/>
    <lineage>
        <taxon>Bacteria</taxon>
        <taxon>Bacillati</taxon>
        <taxon>Actinomycetota</taxon>
        <taxon>Actinomycetes</taxon>
        <taxon>Kitasatosporales</taxon>
        <taxon>Streptomycetaceae</taxon>
        <taxon>Streptomyces</taxon>
        <taxon>Streptomyces aurantiacus group</taxon>
    </lineage>
</organism>
<evidence type="ECO:0000313" key="1">
    <source>
        <dbReference type="EMBL" id="MDH6220325.1"/>
    </source>
</evidence>
<sequence>MAGTALVVAAGLLLLRAHARRRELLRLRNSLEQEAA</sequence>
<evidence type="ECO:0008006" key="3">
    <source>
        <dbReference type="Google" id="ProtNLM"/>
    </source>
</evidence>
<comment type="caution">
    <text evidence="1">The sequence shown here is derived from an EMBL/GenBank/DDBJ whole genome shotgun (WGS) entry which is preliminary data.</text>
</comment>
<protein>
    <recommendedName>
        <fullName evidence="3">Histidine kinase</fullName>
    </recommendedName>
</protein>
<dbReference type="EMBL" id="JARXVH010000016">
    <property type="protein sequence ID" value="MDH6220325.1"/>
    <property type="molecule type" value="Genomic_DNA"/>
</dbReference>
<name>A0ABT6LVH6_9ACTN</name>
<proteinExistence type="predicted"/>
<dbReference type="Proteomes" id="UP001160499">
    <property type="component" value="Unassembled WGS sequence"/>
</dbReference>
<accession>A0ABT6LVH6</accession>
<reference evidence="1 2" key="1">
    <citation type="submission" date="2023-04" db="EMBL/GenBank/DDBJ databases">
        <title>Forest soil microbial communities from Buena Vista Peninsula, Colon Province, Panama.</title>
        <authorList>
            <person name="Bouskill N."/>
        </authorList>
    </citation>
    <scope>NUCLEOTIDE SEQUENCE [LARGE SCALE GENOMIC DNA]</scope>
    <source>
        <strain evidence="1 2">GGS1</strain>
    </source>
</reference>
<evidence type="ECO:0000313" key="2">
    <source>
        <dbReference type="Proteomes" id="UP001160499"/>
    </source>
</evidence>